<dbReference type="UniPathway" id="UPA00114"/>
<dbReference type="KEGG" id="saca:FFV09_21275"/>
<evidence type="ECO:0000256" key="8">
    <source>
        <dbReference type="PROSITE-ProRule" id="PRU10061"/>
    </source>
</evidence>
<proteinExistence type="inferred from homology"/>
<dbReference type="Proteomes" id="UP000316968">
    <property type="component" value="Chromosome"/>
</dbReference>
<dbReference type="EMBL" id="CP041217">
    <property type="protein sequence ID" value="QDH23168.1"/>
    <property type="molecule type" value="Genomic_DNA"/>
</dbReference>
<dbReference type="Gene3D" id="3.20.20.80">
    <property type="entry name" value="Glycosidases"/>
    <property type="match status" value="1"/>
</dbReference>
<dbReference type="GO" id="GO:0045493">
    <property type="term" value="P:xylan catabolic process"/>
    <property type="evidence" value="ECO:0007669"/>
    <property type="project" value="UniProtKB-UniPathway"/>
</dbReference>
<protein>
    <recommendedName>
        <fullName evidence="9">Beta-xylanase</fullName>
        <ecNumber evidence="9">3.2.1.8</ecNumber>
    </recommendedName>
</protein>
<keyword evidence="12" id="KW-1185">Reference proteome</keyword>
<keyword evidence="3 11" id="KW-0858">Xylan degradation</keyword>
<dbReference type="InterPro" id="IPR031158">
    <property type="entry name" value="GH10_AS"/>
</dbReference>
<organism evidence="11 12">
    <name type="scientific">Saccharibacillus brassicae</name>
    <dbReference type="NCBI Taxonomy" id="2583377"/>
    <lineage>
        <taxon>Bacteria</taxon>
        <taxon>Bacillati</taxon>
        <taxon>Bacillota</taxon>
        <taxon>Bacilli</taxon>
        <taxon>Bacillales</taxon>
        <taxon>Paenibacillaceae</taxon>
        <taxon>Saccharibacillus</taxon>
    </lineage>
</organism>
<dbReference type="PANTHER" id="PTHR31490">
    <property type="entry name" value="GLYCOSYL HYDROLASE"/>
    <property type="match status" value="1"/>
</dbReference>
<dbReference type="InterPro" id="IPR017853">
    <property type="entry name" value="GH"/>
</dbReference>
<evidence type="ECO:0000256" key="9">
    <source>
        <dbReference type="RuleBase" id="RU361174"/>
    </source>
</evidence>
<dbReference type="AlphaFoldDB" id="A0A4Y6V2X4"/>
<evidence type="ECO:0000313" key="11">
    <source>
        <dbReference type="EMBL" id="QDH23168.1"/>
    </source>
</evidence>
<gene>
    <name evidence="11" type="ORF">FFV09_21275</name>
</gene>
<comment type="similarity">
    <text evidence="9">Belongs to the glycosyl hydrolase 10 (cellulase F) family.</text>
</comment>
<dbReference type="InterPro" id="IPR044846">
    <property type="entry name" value="GH10"/>
</dbReference>
<dbReference type="PROSITE" id="PS00591">
    <property type="entry name" value="GH10_1"/>
    <property type="match status" value="1"/>
</dbReference>
<dbReference type="GO" id="GO:0031176">
    <property type="term" value="F:endo-1,4-beta-xylanase activity"/>
    <property type="evidence" value="ECO:0007669"/>
    <property type="project" value="UniProtKB-EC"/>
</dbReference>
<sequence>MDTAIPSLHEAYAGLFRIGAAVSTDTLRREGPFIAGQYNSLTAENQMKFEEIQPEEGRYAFEAADAIVEFAQRGGMAMRGHTLVWHNQTPDWVFRAADGGDASREEVLRRLEDHAHAVMGRYRGRIGAWDVVNEAVEDEGDGYLRPTKWLERIGEDYLERAFRIAHEADPDARLFYNDYNETDPVKRVKIHRLVRSLLEAGAPVHGIGMQGHWNLYGPPIDEIKEAIELYASLGVRLHITELDVSAFRFEDRRTDLLRPTPEMEERLTERYEEIFKLFREYRSAIDSVTFWGAADTRTWLDGFPVRGRLNWPLPFDRKLRPKPAFWRMLEAAR</sequence>
<name>A0A4Y6V2X4_SACBS</name>
<reference evidence="11 12" key="1">
    <citation type="submission" date="2019-06" db="EMBL/GenBank/DDBJ databases">
        <title>Saccharibacillus brassicae sp. nov., an endophytic bacterium isolated from Chinese cabbage seeds (Brassica pekinensis).</title>
        <authorList>
            <person name="Jiang L."/>
            <person name="Lee J."/>
            <person name="Kim S.W."/>
        </authorList>
    </citation>
    <scope>NUCLEOTIDE SEQUENCE [LARGE SCALE GENOMIC DNA]</scope>
    <source>
        <strain evidence="12">KCTC 43072 / ATSA2</strain>
    </source>
</reference>
<keyword evidence="4 9" id="KW-0378">Hydrolase</keyword>
<accession>A0A4Y6V2X4</accession>
<dbReference type="Pfam" id="PF00331">
    <property type="entry name" value="Glyco_hydro_10"/>
    <property type="match status" value="1"/>
</dbReference>
<keyword evidence="7 9" id="KW-0624">Polysaccharide degradation</keyword>
<comment type="pathway">
    <text evidence="2">Glycan degradation; xylan degradation.</text>
</comment>
<evidence type="ECO:0000256" key="5">
    <source>
        <dbReference type="ARBA" id="ARBA00023277"/>
    </source>
</evidence>
<evidence type="ECO:0000256" key="6">
    <source>
        <dbReference type="ARBA" id="ARBA00023295"/>
    </source>
</evidence>
<dbReference type="RefSeq" id="WP_141449705.1">
    <property type="nucleotide sequence ID" value="NZ_CP041217.1"/>
</dbReference>
<dbReference type="EC" id="3.2.1.8" evidence="9"/>
<evidence type="ECO:0000256" key="4">
    <source>
        <dbReference type="ARBA" id="ARBA00022801"/>
    </source>
</evidence>
<evidence type="ECO:0000313" key="12">
    <source>
        <dbReference type="Proteomes" id="UP000316968"/>
    </source>
</evidence>
<evidence type="ECO:0000259" key="10">
    <source>
        <dbReference type="PROSITE" id="PS51760"/>
    </source>
</evidence>
<dbReference type="SMART" id="SM00633">
    <property type="entry name" value="Glyco_10"/>
    <property type="match status" value="1"/>
</dbReference>
<dbReference type="OrthoDB" id="9809277at2"/>
<feature type="domain" description="GH10" evidence="10">
    <location>
        <begin position="2"/>
        <end position="331"/>
    </location>
</feature>
<dbReference type="InterPro" id="IPR001000">
    <property type="entry name" value="GH10_dom"/>
</dbReference>
<dbReference type="PRINTS" id="PR00134">
    <property type="entry name" value="GLHYDRLASE10"/>
</dbReference>
<evidence type="ECO:0000256" key="2">
    <source>
        <dbReference type="ARBA" id="ARBA00004851"/>
    </source>
</evidence>
<evidence type="ECO:0000256" key="1">
    <source>
        <dbReference type="ARBA" id="ARBA00000681"/>
    </source>
</evidence>
<evidence type="ECO:0000256" key="7">
    <source>
        <dbReference type="ARBA" id="ARBA00023326"/>
    </source>
</evidence>
<feature type="active site" description="Nucleophile" evidence="8">
    <location>
        <position position="241"/>
    </location>
</feature>
<dbReference type="PANTHER" id="PTHR31490:SF90">
    <property type="entry name" value="ENDO-1,4-BETA-XYLANASE A"/>
    <property type="match status" value="1"/>
</dbReference>
<comment type="catalytic activity">
    <reaction evidence="1 9">
        <text>Endohydrolysis of (1-&gt;4)-beta-D-xylosidic linkages in xylans.</text>
        <dbReference type="EC" id="3.2.1.8"/>
    </reaction>
</comment>
<dbReference type="SUPFAM" id="SSF51445">
    <property type="entry name" value="(Trans)glycosidases"/>
    <property type="match status" value="1"/>
</dbReference>
<dbReference type="PROSITE" id="PS51760">
    <property type="entry name" value="GH10_2"/>
    <property type="match status" value="1"/>
</dbReference>
<keyword evidence="6 9" id="KW-0326">Glycosidase</keyword>
<keyword evidence="5 9" id="KW-0119">Carbohydrate metabolism</keyword>
<evidence type="ECO:0000256" key="3">
    <source>
        <dbReference type="ARBA" id="ARBA00022651"/>
    </source>
</evidence>